<proteinExistence type="predicted"/>
<feature type="non-terminal residue" evidence="1">
    <location>
        <position position="1"/>
    </location>
</feature>
<protein>
    <submittedName>
        <fullName evidence="1">Uncharacterized protein</fullName>
    </submittedName>
</protein>
<dbReference type="EMBL" id="JPOX01000002">
    <property type="protein sequence ID" value="KFX52756.1"/>
    <property type="molecule type" value="Genomic_DNA"/>
</dbReference>
<dbReference type="HOGENOM" id="CLU_183924_2_0_1"/>
<sequence length="90" mass="9910">QNVPPSSIPTSEFVISSFNLSDYIHITKMAPKRVVVQSGRRDQEQAGLFGATYKEITNPENATIVRSIVIFSAAVAFFHSSLSEFLIPPL</sequence>
<name>A0A093W1K4_TALMA</name>
<accession>A0A093W1K4</accession>
<organism evidence="1">
    <name type="scientific">Talaromyces marneffei PM1</name>
    <dbReference type="NCBI Taxonomy" id="1077442"/>
    <lineage>
        <taxon>Eukaryota</taxon>
        <taxon>Fungi</taxon>
        <taxon>Dikarya</taxon>
        <taxon>Ascomycota</taxon>
        <taxon>Pezizomycotina</taxon>
        <taxon>Eurotiomycetes</taxon>
        <taxon>Eurotiomycetidae</taxon>
        <taxon>Eurotiales</taxon>
        <taxon>Trichocomaceae</taxon>
        <taxon>Talaromyces</taxon>
        <taxon>Talaromyces sect. Talaromyces</taxon>
    </lineage>
</organism>
<comment type="caution">
    <text evidence="1">The sequence shown here is derived from an EMBL/GenBank/DDBJ whole genome shotgun (WGS) entry which is preliminary data.</text>
</comment>
<dbReference type="eggNOG" id="ENOG502SY3V">
    <property type="taxonomic scope" value="Eukaryota"/>
</dbReference>
<reference evidence="1" key="1">
    <citation type="journal article" date="2014" name="PLoS Genet.">
        <title>Signature Gene Expression Reveals Novel Clues to the Molecular Mechanisms of Dimorphic Transition in Penicillium marneffei.</title>
        <authorList>
            <person name="Yang E."/>
            <person name="Wang G."/>
            <person name="Cai J."/>
            <person name="Woo P.C."/>
            <person name="Lau S.K."/>
            <person name="Yuen K.-Y."/>
            <person name="Chow W.-N."/>
            <person name="Lin X."/>
        </authorList>
    </citation>
    <scope>NUCLEOTIDE SEQUENCE [LARGE SCALE GENOMIC DNA]</scope>
    <source>
        <strain evidence="1">PM1</strain>
    </source>
</reference>
<evidence type="ECO:0000313" key="1">
    <source>
        <dbReference type="EMBL" id="KFX52756.1"/>
    </source>
</evidence>
<dbReference type="AlphaFoldDB" id="A0A093W1K4"/>
<gene>
    <name evidence="1" type="ORF">GQ26_0021660</name>
</gene>